<keyword evidence="3" id="KW-1003">Cell membrane</keyword>
<name>A0A2T4UAX6_9BACI</name>
<evidence type="ECO:0000256" key="18">
    <source>
        <dbReference type="PIRSR" id="PIRSR600829-4"/>
    </source>
</evidence>
<keyword evidence="5" id="KW-0808">Transferase</keyword>
<keyword evidence="8 20" id="KW-0418">Kinase</keyword>
<feature type="active site" description="Proton acceptor" evidence="15">
    <location>
        <position position="74"/>
    </location>
</feature>
<evidence type="ECO:0000256" key="13">
    <source>
        <dbReference type="ARBA" id="ARBA00023209"/>
    </source>
</evidence>
<keyword evidence="14" id="KW-1208">Phospholipid metabolism</keyword>
<keyword evidence="4" id="KW-0444">Lipid biosynthesis</keyword>
<evidence type="ECO:0000313" key="21">
    <source>
        <dbReference type="Proteomes" id="UP000240509"/>
    </source>
</evidence>
<evidence type="ECO:0000256" key="9">
    <source>
        <dbReference type="ARBA" id="ARBA00022840"/>
    </source>
</evidence>
<dbReference type="InterPro" id="IPR033717">
    <property type="entry name" value="UDPK"/>
</dbReference>
<dbReference type="Proteomes" id="UP000240509">
    <property type="component" value="Unassembled WGS sequence"/>
</dbReference>
<feature type="binding site" evidence="17">
    <location>
        <position position="21"/>
    </location>
    <ligand>
        <name>ATP</name>
        <dbReference type="ChEBI" id="CHEBI:30616"/>
    </ligand>
</feature>
<dbReference type="GO" id="GO:0005524">
    <property type="term" value="F:ATP binding"/>
    <property type="evidence" value="ECO:0007669"/>
    <property type="project" value="UniProtKB-KW"/>
</dbReference>
<dbReference type="GO" id="GO:0008654">
    <property type="term" value="P:phospholipid biosynthetic process"/>
    <property type="evidence" value="ECO:0007669"/>
    <property type="project" value="UniProtKB-KW"/>
</dbReference>
<dbReference type="GO" id="GO:0005886">
    <property type="term" value="C:plasma membrane"/>
    <property type="evidence" value="ECO:0007669"/>
    <property type="project" value="UniProtKB-SubCell"/>
</dbReference>
<dbReference type="CDD" id="cd14265">
    <property type="entry name" value="UDPK_IM_like"/>
    <property type="match status" value="1"/>
</dbReference>
<keyword evidence="21" id="KW-1185">Reference proteome</keyword>
<evidence type="ECO:0000256" key="14">
    <source>
        <dbReference type="ARBA" id="ARBA00023264"/>
    </source>
</evidence>
<evidence type="ECO:0000256" key="12">
    <source>
        <dbReference type="ARBA" id="ARBA00023136"/>
    </source>
</evidence>
<evidence type="ECO:0000256" key="2">
    <source>
        <dbReference type="ARBA" id="ARBA00005967"/>
    </source>
</evidence>
<comment type="similarity">
    <text evidence="2">Belongs to the bacterial diacylglycerol kinase family.</text>
</comment>
<evidence type="ECO:0000256" key="15">
    <source>
        <dbReference type="PIRSR" id="PIRSR600829-1"/>
    </source>
</evidence>
<evidence type="ECO:0000256" key="17">
    <source>
        <dbReference type="PIRSR" id="PIRSR600829-3"/>
    </source>
</evidence>
<keyword evidence="10 19" id="KW-1133">Transmembrane helix</keyword>
<dbReference type="RefSeq" id="WP_107583131.1">
    <property type="nucleotide sequence ID" value="NZ_PZJJ01000001.1"/>
</dbReference>
<feature type="binding site" evidence="18">
    <location>
        <position position="33"/>
    </location>
    <ligand>
        <name>a divalent metal cation</name>
        <dbReference type="ChEBI" id="CHEBI:60240"/>
    </ligand>
</feature>
<reference evidence="20 21" key="1">
    <citation type="submission" date="2018-03" db="EMBL/GenBank/DDBJ databases">
        <title>Alkalicoccus saliphilus sp. nov., isolated from a mineral pool.</title>
        <authorList>
            <person name="Zhao B."/>
        </authorList>
    </citation>
    <scope>NUCLEOTIDE SEQUENCE [LARGE SCALE GENOMIC DNA]</scope>
    <source>
        <strain evidence="20 21">6AG</strain>
    </source>
</reference>
<feature type="binding site" evidence="17">
    <location>
        <position position="33"/>
    </location>
    <ligand>
        <name>ATP</name>
        <dbReference type="ChEBI" id="CHEBI:30616"/>
    </ligand>
</feature>
<accession>A0A2T4UAX6</accession>
<evidence type="ECO:0000256" key="8">
    <source>
        <dbReference type="ARBA" id="ARBA00022777"/>
    </source>
</evidence>
<keyword evidence="18" id="KW-0460">Magnesium</keyword>
<feature type="binding site" evidence="17">
    <location>
        <position position="14"/>
    </location>
    <ligand>
        <name>ATP</name>
        <dbReference type="ChEBI" id="CHEBI:30616"/>
    </ligand>
</feature>
<feature type="binding site" evidence="18">
    <location>
        <position position="81"/>
    </location>
    <ligand>
        <name>a divalent metal cation</name>
        <dbReference type="ChEBI" id="CHEBI:60240"/>
    </ligand>
</feature>
<evidence type="ECO:0000256" key="6">
    <source>
        <dbReference type="ARBA" id="ARBA00022692"/>
    </source>
</evidence>
<proteinExistence type="inferred from homology"/>
<dbReference type="Gene3D" id="1.10.287.3610">
    <property type="match status" value="1"/>
</dbReference>
<evidence type="ECO:0000256" key="16">
    <source>
        <dbReference type="PIRSR" id="PIRSR600829-2"/>
    </source>
</evidence>
<dbReference type="PANTHER" id="PTHR34299">
    <property type="entry name" value="DIACYLGLYCEROL KINASE"/>
    <property type="match status" value="1"/>
</dbReference>
<feature type="binding site" evidence="17">
    <location>
        <position position="81"/>
    </location>
    <ligand>
        <name>ATP</name>
        <dbReference type="ChEBI" id="CHEBI:30616"/>
    </ligand>
</feature>
<evidence type="ECO:0000256" key="1">
    <source>
        <dbReference type="ARBA" id="ARBA00004651"/>
    </source>
</evidence>
<feature type="binding site" evidence="16">
    <location>
        <position position="14"/>
    </location>
    <ligand>
        <name>substrate</name>
    </ligand>
</feature>
<comment type="caution">
    <text evidence="20">The sequence shown here is derived from an EMBL/GenBank/DDBJ whole genome shotgun (WGS) entry which is preliminary data.</text>
</comment>
<dbReference type="EMBL" id="PZJJ01000001">
    <property type="protein sequence ID" value="PTL40544.1"/>
    <property type="molecule type" value="Genomic_DNA"/>
</dbReference>
<evidence type="ECO:0000256" key="7">
    <source>
        <dbReference type="ARBA" id="ARBA00022741"/>
    </source>
</evidence>
<keyword evidence="18" id="KW-0479">Metal-binding</keyword>
<evidence type="ECO:0000313" key="20">
    <source>
        <dbReference type="EMBL" id="PTL40544.1"/>
    </source>
</evidence>
<evidence type="ECO:0000256" key="10">
    <source>
        <dbReference type="ARBA" id="ARBA00022989"/>
    </source>
</evidence>
<dbReference type="GO" id="GO:0016301">
    <property type="term" value="F:kinase activity"/>
    <property type="evidence" value="ECO:0007669"/>
    <property type="project" value="UniProtKB-KW"/>
</dbReference>
<keyword evidence="13" id="KW-0594">Phospholipid biosynthesis</keyword>
<organism evidence="20 21">
    <name type="scientific">Alkalicoccus saliphilus</name>
    <dbReference type="NCBI Taxonomy" id="200989"/>
    <lineage>
        <taxon>Bacteria</taxon>
        <taxon>Bacillati</taxon>
        <taxon>Bacillota</taxon>
        <taxon>Bacilli</taxon>
        <taxon>Bacillales</taxon>
        <taxon>Bacillaceae</taxon>
        <taxon>Alkalicoccus</taxon>
    </lineage>
</organism>
<comment type="cofactor">
    <cofactor evidence="18">
        <name>Mg(2+)</name>
        <dbReference type="ChEBI" id="CHEBI:18420"/>
    </cofactor>
    <text evidence="18">Mn(2+), Zn(2+), Cd(2+) and Co(2+) support activity to lesser extents.</text>
</comment>
<dbReference type="Pfam" id="PF01219">
    <property type="entry name" value="DAGK_prokar"/>
    <property type="match status" value="1"/>
</dbReference>
<keyword evidence="7 17" id="KW-0547">Nucleotide-binding</keyword>
<protein>
    <submittedName>
        <fullName evidence="20">Diacylglycerol kinase</fullName>
    </submittedName>
</protein>
<dbReference type="OrthoDB" id="9789934at2"/>
<evidence type="ECO:0000256" key="5">
    <source>
        <dbReference type="ARBA" id="ARBA00022679"/>
    </source>
</evidence>
<dbReference type="AlphaFoldDB" id="A0A2T4UAX6"/>
<dbReference type="InterPro" id="IPR000829">
    <property type="entry name" value="DAGK"/>
</dbReference>
<dbReference type="GO" id="GO:0046872">
    <property type="term" value="F:metal ion binding"/>
    <property type="evidence" value="ECO:0007669"/>
    <property type="project" value="UniProtKB-KW"/>
</dbReference>
<keyword evidence="12 19" id="KW-0472">Membrane</keyword>
<keyword evidence="11" id="KW-0443">Lipid metabolism</keyword>
<feature type="binding site" evidence="16">
    <location>
        <position position="74"/>
    </location>
    <ligand>
        <name>substrate</name>
    </ligand>
</feature>
<dbReference type="PANTHER" id="PTHR34299:SF1">
    <property type="entry name" value="DIACYLGLYCEROL KINASE"/>
    <property type="match status" value="1"/>
</dbReference>
<sequence length="130" mass="14345">MESKNNRSFVSWTRLKKSFYYASQGIAYTWKNEQNFRIHTSAAVVVFVAAQLLNVSAAEQALLAVSIGAVLCLELLNTSIEHITDLIIQTFDERAKIIKDTAAGAVLVFSATAAVVGMIIFIPRIVHILF</sequence>
<keyword evidence="6 19" id="KW-0812">Transmembrane</keyword>
<feature type="binding site" evidence="17">
    <location>
        <begin position="99"/>
        <end position="100"/>
    </location>
    <ligand>
        <name>ATP</name>
        <dbReference type="ChEBI" id="CHEBI:30616"/>
    </ligand>
</feature>
<dbReference type="InterPro" id="IPR036945">
    <property type="entry name" value="DAGK_sf"/>
</dbReference>
<feature type="transmembrane region" description="Helical" evidence="19">
    <location>
        <begin position="101"/>
        <end position="122"/>
    </location>
</feature>
<gene>
    <name evidence="20" type="ORF">C6Y45_01160</name>
</gene>
<evidence type="ECO:0000256" key="19">
    <source>
        <dbReference type="SAM" id="Phobius"/>
    </source>
</evidence>
<evidence type="ECO:0000256" key="3">
    <source>
        <dbReference type="ARBA" id="ARBA00022475"/>
    </source>
</evidence>
<keyword evidence="9 17" id="KW-0067">ATP-binding</keyword>
<evidence type="ECO:0000256" key="11">
    <source>
        <dbReference type="ARBA" id="ARBA00023098"/>
    </source>
</evidence>
<evidence type="ECO:0000256" key="4">
    <source>
        <dbReference type="ARBA" id="ARBA00022516"/>
    </source>
</evidence>
<comment type="subcellular location">
    <subcellularLocation>
        <location evidence="1">Cell membrane</location>
        <topology evidence="1">Multi-pass membrane protein</topology>
    </subcellularLocation>
</comment>